<dbReference type="Proteomes" id="UP001597349">
    <property type="component" value="Unassembled WGS sequence"/>
</dbReference>
<dbReference type="SUPFAM" id="SSF54909">
    <property type="entry name" value="Dimeric alpha+beta barrel"/>
    <property type="match status" value="1"/>
</dbReference>
<keyword evidence="2" id="KW-1185">Reference proteome</keyword>
<dbReference type="Gene3D" id="3.30.70.100">
    <property type="match status" value="1"/>
</dbReference>
<evidence type="ECO:0008006" key="3">
    <source>
        <dbReference type="Google" id="ProtNLM"/>
    </source>
</evidence>
<gene>
    <name evidence="1" type="ORF">ACFSQT_23030</name>
</gene>
<protein>
    <recommendedName>
        <fullName evidence="3">Ethyl tert-butyl ether degradation EthD</fullName>
    </recommendedName>
</protein>
<dbReference type="EMBL" id="JBHUGY010000034">
    <property type="protein sequence ID" value="MFD2055830.1"/>
    <property type="molecule type" value="Genomic_DNA"/>
</dbReference>
<accession>A0ABW4WIS5</accession>
<name>A0ABW4WIS5_9HYPH</name>
<dbReference type="InterPro" id="IPR011008">
    <property type="entry name" value="Dimeric_a/b-barrel"/>
</dbReference>
<evidence type="ECO:0000313" key="2">
    <source>
        <dbReference type="Proteomes" id="UP001597349"/>
    </source>
</evidence>
<dbReference type="RefSeq" id="WP_379022436.1">
    <property type="nucleotide sequence ID" value="NZ_JBHUGY010000034.1"/>
</dbReference>
<sequence>MITRYALFEGKVKEGQIEAFRKDVIETVLPKWKAFPGALDVRVSFAEKRDDGAPEFPMILAINYPDMAAVDAALASPVRAESRAATEAVLSRYFEGRIHHHVTIANEFSLAGD</sequence>
<proteinExistence type="predicted"/>
<evidence type="ECO:0000313" key="1">
    <source>
        <dbReference type="EMBL" id="MFD2055830.1"/>
    </source>
</evidence>
<comment type="caution">
    <text evidence="1">The sequence shown here is derived from an EMBL/GenBank/DDBJ whole genome shotgun (WGS) entry which is preliminary data.</text>
</comment>
<reference evidence="2" key="1">
    <citation type="journal article" date="2019" name="Int. J. Syst. Evol. Microbiol.">
        <title>The Global Catalogue of Microorganisms (GCM) 10K type strain sequencing project: providing services to taxonomists for standard genome sequencing and annotation.</title>
        <authorList>
            <consortium name="The Broad Institute Genomics Platform"/>
            <consortium name="The Broad Institute Genome Sequencing Center for Infectious Disease"/>
            <person name="Wu L."/>
            <person name="Ma J."/>
        </authorList>
    </citation>
    <scope>NUCLEOTIDE SEQUENCE [LARGE SCALE GENOMIC DNA]</scope>
    <source>
        <strain evidence="2">CGMCC 1.16226</strain>
    </source>
</reference>
<organism evidence="1 2">
    <name type="scientific">Mesorhizobium calcicola</name>
    <dbReference type="NCBI Taxonomy" id="1300310"/>
    <lineage>
        <taxon>Bacteria</taxon>
        <taxon>Pseudomonadati</taxon>
        <taxon>Pseudomonadota</taxon>
        <taxon>Alphaproteobacteria</taxon>
        <taxon>Hyphomicrobiales</taxon>
        <taxon>Phyllobacteriaceae</taxon>
        <taxon>Mesorhizobium</taxon>
    </lineage>
</organism>